<evidence type="ECO:0000313" key="4">
    <source>
        <dbReference type="EMBL" id="KAF9487787.1"/>
    </source>
</evidence>
<sequence>MNSEFASRLRGRSRMIEPLLDHGLPYSRLVKSSASMSWMPMDTLCTHCRKLCGHTSCVNALTFSTDGQFLASGGDDCVVYLWDFHQDDLNRPMCSFTGPHGNIFNLAFSVRKQYLLSGGTDKSIFRFDVATGTQLDAGSSGSASSIYQDHNDCIRGLTCHSQHEELFLSASDDGSIRMHDGRGNGLSRAQATLQESVEVTDVRFHPTLEHNFISTDSRGGVHLRDMRMAFGPSTQRTNGGIVQSYNTTLSKRGSRRLGMPEPSSVAFNREGDMLAVTLLNHLPTLYSLHESQPIATFSGLLLPDGSPVPSNQRTYCNTCTIKHGSFGSMGFETDGFYSAGSDDFRGYIWKVPNIAHLVNQRRQIGEREWDSQRSPPEIAFVESETNDRYIPLELSQPYCRLTGHDSIVNTTLFHPYLPHILTSGIENHITLHSPTPASPCSSSLQLRPPDVRTLPRGAIEGGLMTNDLSERETIGLFDQILRAEAGASLFDNSDDSNT</sequence>
<dbReference type="EMBL" id="MU154750">
    <property type="protein sequence ID" value="KAF9487787.1"/>
    <property type="molecule type" value="Genomic_DNA"/>
</dbReference>
<reference evidence="4" key="1">
    <citation type="submission" date="2020-11" db="EMBL/GenBank/DDBJ databases">
        <authorList>
            <consortium name="DOE Joint Genome Institute"/>
            <person name="Ahrendt S."/>
            <person name="Riley R."/>
            <person name="Andreopoulos W."/>
            <person name="Labutti K."/>
            <person name="Pangilinan J."/>
            <person name="Ruiz-Duenas F.J."/>
            <person name="Barrasa J.M."/>
            <person name="Sanchez-Garcia M."/>
            <person name="Camarero S."/>
            <person name="Miyauchi S."/>
            <person name="Serrano A."/>
            <person name="Linde D."/>
            <person name="Babiker R."/>
            <person name="Drula E."/>
            <person name="Ayuso-Fernandez I."/>
            <person name="Pacheco R."/>
            <person name="Padilla G."/>
            <person name="Ferreira P."/>
            <person name="Barriuso J."/>
            <person name="Kellner H."/>
            <person name="Castanera R."/>
            <person name="Alfaro M."/>
            <person name="Ramirez L."/>
            <person name="Pisabarro A.G."/>
            <person name="Kuo A."/>
            <person name="Tritt A."/>
            <person name="Lipzen A."/>
            <person name="He G."/>
            <person name="Yan M."/>
            <person name="Ng V."/>
            <person name="Cullen D."/>
            <person name="Martin F."/>
            <person name="Rosso M.-N."/>
            <person name="Henrissat B."/>
            <person name="Hibbett D."/>
            <person name="Martinez A.T."/>
            <person name="Grigoriev I.V."/>
        </authorList>
    </citation>
    <scope>NUCLEOTIDE SEQUENCE</scope>
    <source>
        <strain evidence="4">ATCC 90797</strain>
    </source>
</reference>
<keyword evidence="1 3" id="KW-0853">WD repeat</keyword>
<feature type="repeat" description="WD" evidence="3">
    <location>
        <begin position="51"/>
        <end position="92"/>
    </location>
</feature>
<dbReference type="GO" id="GO:0045717">
    <property type="term" value="P:negative regulation of fatty acid biosynthetic process"/>
    <property type="evidence" value="ECO:0007669"/>
    <property type="project" value="TreeGrafter"/>
</dbReference>
<dbReference type="PANTHER" id="PTHR15574">
    <property type="entry name" value="WD REPEAT DOMAIN-CONTAINING FAMILY"/>
    <property type="match status" value="1"/>
</dbReference>
<dbReference type="SMART" id="SM00320">
    <property type="entry name" value="WD40"/>
    <property type="match status" value="5"/>
</dbReference>
<dbReference type="GO" id="GO:0080008">
    <property type="term" value="C:Cul4-RING E3 ubiquitin ligase complex"/>
    <property type="evidence" value="ECO:0007669"/>
    <property type="project" value="TreeGrafter"/>
</dbReference>
<dbReference type="Pfam" id="PF00400">
    <property type="entry name" value="WD40"/>
    <property type="match status" value="3"/>
</dbReference>
<keyword evidence="2" id="KW-0677">Repeat</keyword>
<dbReference type="OrthoDB" id="4869960at2759"/>
<comment type="caution">
    <text evidence="4">The sequence shown here is derived from an EMBL/GenBank/DDBJ whole genome shotgun (WGS) entry which is preliminary data.</text>
</comment>
<dbReference type="InterPro" id="IPR045151">
    <property type="entry name" value="DCAF8"/>
</dbReference>
<evidence type="ECO:0000256" key="2">
    <source>
        <dbReference type="ARBA" id="ARBA00022737"/>
    </source>
</evidence>
<organism evidence="4 5">
    <name type="scientific">Pleurotus eryngii</name>
    <name type="common">Boletus of the steppes</name>
    <dbReference type="NCBI Taxonomy" id="5323"/>
    <lineage>
        <taxon>Eukaryota</taxon>
        <taxon>Fungi</taxon>
        <taxon>Dikarya</taxon>
        <taxon>Basidiomycota</taxon>
        <taxon>Agaricomycotina</taxon>
        <taxon>Agaricomycetes</taxon>
        <taxon>Agaricomycetidae</taxon>
        <taxon>Agaricales</taxon>
        <taxon>Pleurotineae</taxon>
        <taxon>Pleurotaceae</taxon>
        <taxon>Pleurotus</taxon>
    </lineage>
</organism>
<dbReference type="SUPFAM" id="SSF50978">
    <property type="entry name" value="WD40 repeat-like"/>
    <property type="match status" value="1"/>
</dbReference>
<dbReference type="PROSITE" id="PS50082">
    <property type="entry name" value="WD_REPEATS_2"/>
    <property type="match status" value="1"/>
</dbReference>
<accession>A0A9P5ZI13</accession>
<dbReference type="PANTHER" id="PTHR15574:SF40">
    <property type="entry name" value="WD AND TETRATRICOPEPTIDE REPEATS PROTEIN 1"/>
    <property type="match status" value="1"/>
</dbReference>
<evidence type="ECO:0000256" key="3">
    <source>
        <dbReference type="PROSITE-ProRule" id="PRU00221"/>
    </source>
</evidence>
<dbReference type="InterPro" id="IPR001680">
    <property type="entry name" value="WD40_rpt"/>
</dbReference>
<proteinExistence type="predicted"/>
<dbReference type="PROSITE" id="PS50294">
    <property type="entry name" value="WD_REPEATS_REGION"/>
    <property type="match status" value="1"/>
</dbReference>
<evidence type="ECO:0000256" key="1">
    <source>
        <dbReference type="ARBA" id="ARBA00022574"/>
    </source>
</evidence>
<gene>
    <name evidence="4" type="ORF">BDN71DRAFT_595815</name>
</gene>
<dbReference type="AlphaFoldDB" id="A0A9P5ZI13"/>
<keyword evidence="5" id="KW-1185">Reference proteome</keyword>
<dbReference type="InterPro" id="IPR036322">
    <property type="entry name" value="WD40_repeat_dom_sf"/>
</dbReference>
<evidence type="ECO:0000313" key="5">
    <source>
        <dbReference type="Proteomes" id="UP000807025"/>
    </source>
</evidence>
<dbReference type="Gene3D" id="2.130.10.10">
    <property type="entry name" value="YVTN repeat-like/Quinoprotein amine dehydrogenase"/>
    <property type="match status" value="2"/>
</dbReference>
<dbReference type="Proteomes" id="UP000807025">
    <property type="component" value="Unassembled WGS sequence"/>
</dbReference>
<name>A0A9P5ZI13_PLEER</name>
<dbReference type="GO" id="GO:0005737">
    <property type="term" value="C:cytoplasm"/>
    <property type="evidence" value="ECO:0007669"/>
    <property type="project" value="TreeGrafter"/>
</dbReference>
<protein>
    <submittedName>
        <fullName evidence="4">WD40 repeat-like protein</fullName>
    </submittedName>
</protein>
<dbReference type="InterPro" id="IPR015943">
    <property type="entry name" value="WD40/YVTN_repeat-like_dom_sf"/>
</dbReference>